<organism evidence="8 9">
    <name type="scientific">Tritrichomonas musculus</name>
    <dbReference type="NCBI Taxonomy" id="1915356"/>
    <lineage>
        <taxon>Eukaryota</taxon>
        <taxon>Metamonada</taxon>
        <taxon>Parabasalia</taxon>
        <taxon>Tritrichomonadida</taxon>
        <taxon>Tritrichomonadidae</taxon>
        <taxon>Tritrichomonas</taxon>
    </lineage>
</organism>
<comment type="subcellular location">
    <subcellularLocation>
        <location evidence="1">Membrane</location>
        <topology evidence="1">Multi-pass membrane protein</topology>
    </subcellularLocation>
</comment>
<comment type="caution">
    <text evidence="8">The sequence shown here is derived from an EMBL/GenBank/DDBJ whole genome shotgun (WGS) entry which is preliminary data.</text>
</comment>
<keyword evidence="5 7" id="KW-0472">Membrane</keyword>
<protein>
    <submittedName>
        <fullName evidence="8">LMBR1 domain-containing protein 2</fullName>
    </submittedName>
</protein>
<comment type="similarity">
    <text evidence="2">Belongs to the LIMR family.</text>
</comment>
<dbReference type="Proteomes" id="UP001470230">
    <property type="component" value="Unassembled WGS sequence"/>
</dbReference>
<feature type="transmembrane region" description="Helical" evidence="7">
    <location>
        <begin position="399"/>
        <end position="423"/>
    </location>
</feature>
<dbReference type="PANTHER" id="PTHR21355:SF0">
    <property type="entry name" value="G-PROTEIN COUPLED RECEPTOR-ASSOCIATED PROTEIN LMBRD2"/>
    <property type="match status" value="1"/>
</dbReference>
<evidence type="ECO:0000256" key="1">
    <source>
        <dbReference type="ARBA" id="ARBA00004141"/>
    </source>
</evidence>
<feature type="coiled-coil region" evidence="6">
    <location>
        <begin position="100"/>
        <end position="127"/>
    </location>
</feature>
<keyword evidence="3 7" id="KW-0812">Transmembrane</keyword>
<evidence type="ECO:0000256" key="3">
    <source>
        <dbReference type="ARBA" id="ARBA00022692"/>
    </source>
</evidence>
<keyword evidence="6" id="KW-0175">Coiled coil</keyword>
<sequence length="511" mass="58719">MLNLVIVVFNSVACFILLSLFFLYYGLELKRNSSLLYNVSIIIFSYIPILMGVSLLPYELSEYFDTTDSMTETETPTLLIVQKVLYYITLILSFIINPVLMEFKQITENEQRKLSQAQNQSDREEEVSQIPSFCSRLKKALYNQIIYYSILVLIAIFALIILLSLDFQFNFKHYIEILPSITNIYGLILYSLTIGIGLIRVPISIWKKSDPVNTLRYYLTQIGEGEIENLPYLLGKSQKEYEKLDELIIKQQKKQITKKILFRILSILAGICSIAYLGFEISYSCNHSLLNIILSKINNEIVNQVVLFVFIGLVTILGAHVLTFLNIGSLFGRKCRKCLSKCFKIVGYKFEPGNTESSTFGFWSTYLQRLVPTIAYHCQMFAGWNNSSLVQIMGKLDEIYVFTLVVKISFPCLLAIIMGLNLLCCESSYERQIVKNGLDKLKEKLSSDPNFEENSILDEYIVNDILIMKRNRIQTHIRRHQSNNKEIISELNPSLSSFHSPTTENISTEDL</sequence>
<feature type="transmembrane region" description="Helical" evidence="7">
    <location>
        <begin position="84"/>
        <end position="103"/>
    </location>
</feature>
<evidence type="ECO:0000313" key="9">
    <source>
        <dbReference type="Proteomes" id="UP001470230"/>
    </source>
</evidence>
<gene>
    <name evidence="8" type="ORF">M9Y10_042711</name>
</gene>
<feature type="transmembrane region" description="Helical" evidence="7">
    <location>
        <begin position="260"/>
        <end position="279"/>
    </location>
</feature>
<dbReference type="EMBL" id="JAPFFF010000008">
    <property type="protein sequence ID" value="KAK8883616.1"/>
    <property type="molecule type" value="Genomic_DNA"/>
</dbReference>
<evidence type="ECO:0000256" key="2">
    <source>
        <dbReference type="ARBA" id="ARBA00010487"/>
    </source>
</evidence>
<feature type="transmembrane region" description="Helical" evidence="7">
    <location>
        <begin position="177"/>
        <end position="199"/>
    </location>
</feature>
<feature type="transmembrane region" description="Helical" evidence="7">
    <location>
        <begin position="34"/>
        <end position="56"/>
    </location>
</feature>
<dbReference type="PANTHER" id="PTHR21355">
    <property type="entry name" value="G-PROTEIN COUPLED RECEPTOR-ASSOCIATED PROTEIN LMBRD2"/>
    <property type="match status" value="1"/>
</dbReference>
<feature type="transmembrane region" description="Helical" evidence="7">
    <location>
        <begin position="305"/>
        <end position="327"/>
    </location>
</feature>
<name>A0ABR2JXM1_9EUKA</name>
<evidence type="ECO:0000256" key="6">
    <source>
        <dbReference type="SAM" id="Coils"/>
    </source>
</evidence>
<accession>A0ABR2JXM1</accession>
<keyword evidence="4 7" id="KW-1133">Transmembrane helix</keyword>
<feature type="transmembrane region" description="Helical" evidence="7">
    <location>
        <begin position="145"/>
        <end position="165"/>
    </location>
</feature>
<evidence type="ECO:0000256" key="5">
    <source>
        <dbReference type="ARBA" id="ARBA00023136"/>
    </source>
</evidence>
<reference evidence="8 9" key="1">
    <citation type="submission" date="2024-04" db="EMBL/GenBank/DDBJ databases">
        <title>Tritrichomonas musculus Genome.</title>
        <authorList>
            <person name="Alves-Ferreira E."/>
            <person name="Grigg M."/>
            <person name="Lorenzi H."/>
            <person name="Galac M."/>
        </authorList>
    </citation>
    <scope>NUCLEOTIDE SEQUENCE [LARGE SCALE GENOMIC DNA]</scope>
    <source>
        <strain evidence="8 9">EAF2021</strain>
    </source>
</reference>
<proteinExistence type="inferred from homology"/>
<evidence type="ECO:0000313" key="8">
    <source>
        <dbReference type="EMBL" id="KAK8883616.1"/>
    </source>
</evidence>
<evidence type="ECO:0000256" key="7">
    <source>
        <dbReference type="SAM" id="Phobius"/>
    </source>
</evidence>
<dbReference type="InterPro" id="IPR051584">
    <property type="entry name" value="GPCR-associated_LMBR1"/>
</dbReference>
<evidence type="ECO:0000256" key="4">
    <source>
        <dbReference type="ARBA" id="ARBA00022989"/>
    </source>
</evidence>
<dbReference type="Pfam" id="PF04791">
    <property type="entry name" value="LMBR1"/>
    <property type="match status" value="1"/>
</dbReference>
<feature type="transmembrane region" description="Helical" evidence="7">
    <location>
        <begin position="6"/>
        <end position="27"/>
    </location>
</feature>
<dbReference type="InterPro" id="IPR006876">
    <property type="entry name" value="LMBR1-like_membr_prot"/>
</dbReference>
<keyword evidence="9" id="KW-1185">Reference proteome</keyword>